<dbReference type="InterPro" id="IPR036065">
    <property type="entry name" value="BolA-like_sf"/>
</dbReference>
<dbReference type="PIRSF" id="PIRSF003113">
    <property type="entry name" value="BolA"/>
    <property type="match status" value="1"/>
</dbReference>
<evidence type="ECO:0000313" key="4">
    <source>
        <dbReference type="Proteomes" id="UP000054262"/>
    </source>
</evidence>
<evidence type="ECO:0000256" key="2">
    <source>
        <dbReference type="RuleBase" id="RU003860"/>
    </source>
</evidence>
<name>A0P4I0_9PROT</name>
<sequence length="84" mass="9637">MLTSEYIKAVIQKNMECNFIEIKGDDGSHFEATIVSDIFEGLTKVMQHQKVYDALDGMMKQELHALSIKTYTSSQWEKSNMESN</sequence>
<dbReference type="OrthoDB" id="9801469at2"/>
<gene>
    <name evidence="3" type="ORF">MB2181_00165</name>
</gene>
<dbReference type="SUPFAM" id="SSF82657">
    <property type="entry name" value="BolA-like"/>
    <property type="match status" value="1"/>
</dbReference>
<keyword evidence="4" id="KW-1185">Reference proteome</keyword>
<dbReference type="Proteomes" id="UP000054262">
    <property type="component" value="Unassembled WGS sequence"/>
</dbReference>
<dbReference type="InterPro" id="IPR002634">
    <property type="entry name" value="BolA"/>
</dbReference>
<dbReference type="Gene3D" id="3.30.300.90">
    <property type="entry name" value="BolA-like"/>
    <property type="match status" value="1"/>
</dbReference>
<comment type="similarity">
    <text evidence="1 2">Belongs to the BolA/IbaG family.</text>
</comment>
<dbReference type="InterPro" id="IPR050961">
    <property type="entry name" value="BolA/IbaG_stress_morph_reg"/>
</dbReference>
<dbReference type="EMBL" id="AAUX01000001">
    <property type="protein sequence ID" value="EAV46440.1"/>
    <property type="molecule type" value="Genomic_DNA"/>
</dbReference>
<organism evidence="3 4">
    <name type="scientific">Methylophilales bacterium HTCC2181</name>
    <dbReference type="NCBI Taxonomy" id="383631"/>
    <lineage>
        <taxon>Bacteria</taxon>
        <taxon>Pseudomonadati</taxon>
        <taxon>Pseudomonadota</taxon>
        <taxon>Betaproteobacteria</taxon>
        <taxon>Nitrosomonadales</taxon>
        <taxon>OM43 clade</taxon>
    </lineage>
</organism>
<dbReference type="Pfam" id="PF01722">
    <property type="entry name" value="BolA"/>
    <property type="match status" value="1"/>
</dbReference>
<evidence type="ECO:0000256" key="1">
    <source>
        <dbReference type="ARBA" id="ARBA00005578"/>
    </source>
</evidence>
<protein>
    <submittedName>
        <fullName evidence="3">BolA-like protein</fullName>
    </submittedName>
</protein>
<evidence type="ECO:0000313" key="3">
    <source>
        <dbReference type="EMBL" id="EAV46440.1"/>
    </source>
</evidence>
<accession>A0P4I0</accession>
<dbReference type="PANTHER" id="PTHR46229">
    <property type="entry name" value="BOLA TRANSCRIPTION REGULATOR"/>
    <property type="match status" value="1"/>
</dbReference>
<proteinExistence type="inferred from homology"/>
<comment type="caution">
    <text evidence="3">The sequence shown here is derived from an EMBL/GenBank/DDBJ whole genome shotgun (WGS) entry which is preliminary data.</text>
</comment>
<reference evidence="3 4" key="1">
    <citation type="submission" date="2006-11" db="EMBL/GenBank/DDBJ databases">
        <authorList>
            <person name="Giovannoni S."/>
            <person name="Vergin K."/>
            <person name="Ferriera S."/>
            <person name="Johnson J."/>
            <person name="Kravitz S."/>
            <person name="Beeson K."/>
            <person name="Sutton G."/>
            <person name="Rogers Y.-H."/>
            <person name="Friedman R."/>
            <person name="Frazier M."/>
            <person name="Venter J.C."/>
        </authorList>
    </citation>
    <scope>NUCLEOTIDE SEQUENCE [LARGE SCALE GENOMIC DNA]</scope>
    <source>
        <strain evidence="3 4">HTCC2181</strain>
    </source>
</reference>
<dbReference type="AlphaFoldDB" id="A0P4I0"/>
<dbReference type="PANTHER" id="PTHR46229:SF2">
    <property type="entry name" value="BOLA-LIKE PROTEIN 1"/>
    <property type="match status" value="1"/>
</dbReference>